<name>A0A699SE95_TANCI</name>
<evidence type="ECO:0000313" key="2">
    <source>
        <dbReference type="EMBL" id="GFC95640.1"/>
    </source>
</evidence>
<evidence type="ECO:0000256" key="1">
    <source>
        <dbReference type="SAM" id="MobiDB-lite"/>
    </source>
</evidence>
<proteinExistence type="predicted"/>
<organism evidence="2">
    <name type="scientific">Tanacetum cinerariifolium</name>
    <name type="common">Dalmatian daisy</name>
    <name type="synonym">Chrysanthemum cinerariifolium</name>
    <dbReference type="NCBI Taxonomy" id="118510"/>
    <lineage>
        <taxon>Eukaryota</taxon>
        <taxon>Viridiplantae</taxon>
        <taxon>Streptophyta</taxon>
        <taxon>Embryophyta</taxon>
        <taxon>Tracheophyta</taxon>
        <taxon>Spermatophyta</taxon>
        <taxon>Magnoliopsida</taxon>
        <taxon>eudicotyledons</taxon>
        <taxon>Gunneridae</taxon>
        <taxon>Pentapetalae</taxon>
        <taxon>asterids</taxon>
        <taxon>campanulids</taxon>
        <taxon>Asterales</taxon>
        <taxon>Asteraceae</taxon>
        <taxon>Asteroideae</taxon>
        <taxon>Anthemideae</taxon>
        <taxon>Anthemidinae</taxon>
        <taxon>Tanacetum</taxon>
    </lineage>
</organism>
<accession>A0A699SE95</accession>
<reference evidence="2" key="1">
    <citation type="journal article" date="2019" name="Sci. Rep.">
        <title>Draft genome of Tanacetum cinerariifolium, the natural source of mosquito coil.</title>
        <authorList>
            <person name="Yamashiro T."/>
            <person name="Shiraishi A."/>
            <person name="Satake H."/>
            <person name="Nakayama K."/>
        </authorList>
    </citation>
    <scope>NUCLEOTIDE SEQUENCE</scope>
</reference>
<dbReference type="EMBL" id="BKCJ011155563">
    <property type="protein sequence ID" value="GFC95640.1"/>
    <property type="molecule type" value="Genomic_DNA"/>
</dbReference>
<feature type="region of interest" description="Disordered" evidence="1">
    <location>
        <begin position="16"/>
        <end position="37"/>
    </location>
</feature>
<gene>
    <name evidence="2" type="ORF">Tci_867610</name>
</gene>
<protein>
    <submittedName>
        <fullName evidence="2">Uncharacterized protein</fullName>
    </submittedName>
</protein>
<sequence length="90" mass="9505">MILNTLDHLGKFDAKRDEEQDCNADVPESSRISNPTATSKVSLADQVEVAVSLTVASEILNVSSPVPTVCLDISPKSSSGSRLISKGVFS</sequence>
<dbReference type="AlphaFoldDB" id="A0A699SE95"/>
<comment type="caution">
    <text evidence="2">The sequence shown here is derived from an EMBL/GenBank/DDBJ whole genome shotgun (WGS) entry which is preliminary data.</text>
</comment>